<keyword evidence="3" id="KW-1185">Reference proteome</keyword>
<evidence type="ECO:0000313" key="3">
    <source>
        <dbReference type="Proteomes" id="UP000266272"/>
    </source>
</evidence>
<protein>
    <submittedName>
        <fullName evidence="2">Uncharacterized protein</fullName>
    </submittedName>
</protein>
<organism evidence="2 3">
    <name type="scientific">Trichoderma arundinaceum</name>
    <dbReference type="NCBI Taxonomy" id="490622"/>
    <lineage>
        <taxon>Eukaryota</taxon>
        <taxon>Fungi</taxon>
        <taxon>Dikarya</taxon>
        <taxon>Ascomycota</taxon>
        <taxon>Pezizomycotina</taxon>
        <taxon>Sordariomycetes</taxon>
        <taxon>Hypocreomycetidae</taxon>
        <taxon>Hypocreales</taxon>
        <taxon>Hypocreaceae</taxon>
        <taxon>Trichoderma</taxon>
    </lineage>
</organism>
<feature type="compositionally biased region" description="Basic and acidic residues" evidence="1">
    <location>
        <begin position="59"/>
        <end position="88"/>
    </location>
</feature>
<evidence type="ECO:0000313" key="2">
    <source>
        <dbReference type="EMBL" id="RFU72125.1"/>
    </source>
</evidence>
<dbReference type="EMBL" id="PXOA01000967">
    <property type="protein sequence ID" value="RFU72125.1"/>
    <property type="molecule type" value="Genomic_DNA"/>
</dbReference>
<feature type="compositionally biased region" description="Basic and acidic residues" evidence="1">
    <location>
        <begin position="178"/>
        <end position="189"/>
    </location>
</feature>
<feature type="compositionally biased region" description="Basic and acidic residues" evidence="1">
    <location>
        <begin position="119"/>
        <end position="153"/>
    </location>
</feature>
<proteinExistence type="predicted"/>
<evidence type="ECO:0000256" key="1">
    <source>
        <dbReference type="SAM" id="MobiDB-lite"/>
    </source>
</evidence>
<dbReference type="OrthoDB" id="4900520at2759"/>
<feature type="region of interest" description="Disordered" evidence="1">
    <location>
        <begin position="1"/>
        <end position="201"/>
    </location>
</feature>
<comment type="caution">
    <text evidence="2">The sequence shown here is derived from an EMBL/GenBank/DDBJ whole genome shotgun (WGS) entry which is preliminary data.</text>
</comment>
<name>A0A395N7L9_TRIAR</name>
<dbReference type="STRING" id="490622.A0A395N7L9"/>
<accession>A0A395N7L9</accession>
<feature type="non-terminal residue" evidence="2">
    <location>
        <position position="1"/>
    </location>
</feature>
<feature type="compositionally biased region" description="Pro residues" evidence="1">
    <location>
        <begin position="10"/>
        <end position="22"/>
    </location>
</feature>
<dbReference type="Proteomes" id="UP000266272">
    <property type="component" value="Unassembled WGS sequence"/>
</dbReference>
<feature type="compositionally biased region" description="Basic residues" evidence="1">
    <location>
        <begin position="168"/>
        <end position="177"/>
    </location>
</feature>
<dbReference type="AlphaFoldDB" id="A0A395N7L9"/>
<reference evidence="2 3" key="1">
    <citation type="journal article" date="2018" name="PLoS Pathog.">
        <title>Evolution of structural diversity of trichothecenes, a family of toxins produced by plant pathogenic and entomopathogenic fungi.</title>
        <authorList>
            <person name="Proctor R.H."/>
            <person name="McCormick S.P."/>
            <person name="Kim H.S."/>
            <person name="Cardoza R.E."/>
            <person name="Stanley A.M."/>
            <person name="Lindo L."/>
            <person name="Kelly A."/>
            <person name="Brown D.W."/>
            <person name="Lee T."/>
            <person name="Vaughan M.M."/>
            <person name="Alexander N.J."/>
            <person name="Busman M."/>
            <person name="Gutierrez S."/>
        </authorList>
    </citation>
    <scope>NUCLEOTIDE SEQUENCE [LARGE SCALE GENOMIC DNA]</scope>
    <source>
        <strain evidence="2 3">IBT 40837</strain>
    </source>
</reference>
<sequence length="201" mass="23127">ATGEAQELPLPAPAPAPAPVVAPPTERKGKEVGFDLPPEEIKRHRSRSFRQRSGNSGFARDDYPRQSQSPEKEFGIPVPEKRFFEMRNAEGVVRKTSSPPPQDKFVYVPARDSSLPEGMRPRTRDREVPRTRDRRLSEGTYDRPRRSRIDDLPRQSAPFEEGDDAARRARHERRRMREAKEAREQEKKSGGIRGVFKRLFN</sequence>
<gene>
    <name evidence="2" type="ORF">TARUN_10134</name>
</gene>